<dbReference type="WBParaSite" id="MBELARI_LOCUS13428">
    <property type="protein sequence ID" value="MBELARI_LOCUS13428"/>
    <property type="gene ID" value="MBELARI_LOCUS13428"/>
</dbReference>
<dbReference type="SUPFAM" id="SSF52047">
    <property type="entry name" value="RNI-like"/>
    <property type="match status" value="1"/>
</dbReference>
<protein>
    <submittedName>
        <fullName evidence="3 4">Uncharacterized protein</fullName>
    </submittedName>
</protein>
<dbReference type="Proteomes" id="UP000887575">
    <property type="component" value="Unassembled WGS sequence"/>
</dbReference>
<dbReference type="Gene3D" id="3.80.10.10">
    <property type="entry name" value="Ribonuclease Inhibitor"/>
    <property type="match status" value="1"/>
</dbReference>
<name>A0AAF3EHH9_9BILA</name>
<feature type="compositionally biased region" description="Low complexity" evidence="1">
    <location>
        <begin position="469"/>
        <end position="494"/>
    </location>
</feature>
<proteinExistence type="predicted"/>
<evidence type="ECO:0000313" key="4">
    <source>
        <dbReference type="WBParaSite" id="MBELARI_LOCUS13428"/>
    </source>
</evidence>
<sequence length="547" mass="59957">MIVLDGDAARIVGEKFSARIEKFESVLAGTNFIDRLLHQCPRVQKILIQSSLFPDDVQAISRISASIHHLSIANLNYKVTPDGCRFPSFKCAFPLLRSLSIVPRLEAINRPSTQLTLEGIEKLFTPTLVKLRLDGIALRNEILEKIFTLTSLQELHLGGCLVDSLTAQKHVHFDRLPQLVHLSLPASLFTLYRPLNGAQFEIPFSLKSLTRLETLIMHCEMLHEESFMKCLHNFFPPNLKTLYLVGHTISEPKTRVWQTLKLRFKIERIRSDTAIVKNGLYMNQMPKKRKLISDSFWCDPYRPVNRIIARNNPQSIMAPESWQVSVPEVTGALNTTVIPIVRPVFHPPPPRSPAVHTARSTISDPNQIDNLDEFPGLAGLLVFNNDPEVDGEEAQQEQEQIAHPTVSTQAVAGTPPERNVTPQEMALVDQMLMGLLGLDLLRIAPPPPLAEAPANSPVAQTLQENQRLSTNASTSTTTSTSGGTTTIPSSLSTSLEVPAPVSSAAHPSMGPADLSSRGAQPPPTASSSSTTASTSTASSSSSTPRTL</sequence>
<accession>A0AAF3EHH9</accession>
<dbReference type="InterPro" id="IPR032675">
    <property type="entry name" value="LRR_dom_sf"/>
</dbReference>
<dbReference type="AlphaFoldDB" id="A0AAF3EHH9"/>
<evidence type="ECO:0000313" key="2">
    <source>
        <dbReference type="Proteomes" id="UP000887575"/>
    </source>
</evidence>
<evidence type="ECO:0000256" key="1">
    <source>
        <dbReference type="SAM" id="MobiDB-lite"/>
    </source>
</evidence>
<keyword evidence="2" id="KW-1185">Reference proteome</keyword>
<dbReference type="WBParaSite" id="MBELARI_LOCUS1283">
    <property type="protein sequence ID" value="MBELARI_LOCUS1283"/>
    <property type="gene ID" value="MBELARI_LOCUS1283"/>
</dbReference>
<organism evidence="2 4">
    <name type="scientific">Mesorhabditis belari</name>
    <dbReference type="NCBI Taxonomy" id="2138241"/>
    <lineage>
        <taxon>Eukaryota</taxon>
        <taxon>Metazoa</taxon>
        <taxon>Ecdysozoa</taxon>
        <taxon>Nematoda</taxon>
        <taxon>Chromadorea</taxon>
        <taxon>Rhabditida</taxon>
        <taxon>Rhabditina</taxon>
        <taxon>Rhabditomorpha</taxon>
        <taxon>Rhabditoidea</taxon>
        <taxon>Rhabditidae</taxon>
        <taxon>Mesorhabditinae</taxon>
        <taxon>Mesorhabditis</taxon>
    </lineage>
</organism>
<feature type="compositionally biased region" description="Low complexity" evidence="1">
    <location>
        <begin position="525"/>
        <end position="547"/>
    </location>
</feature>
<evidence type="ECO:0000313" key="3">
    <source>
        <dbReference type="WBParaSite" id="MBELARI_LOCUS1283"/>
    </source>
</evidence>
<feature type="region of interest" description="Disordered" evidence="1">
    <location>
        <begin position="449"/>
        <end position="547"/>
    </location>
</feature>
<feature type="compositionally biased region" description="Polar residues" evidence="1">
    <location>
        <begin position="458"/>
        <end position="468"/>
    </location>
</feature>
<feature type="region of interest" description="Disordered" evidence="1">
    <location>
        <begin position="389"/>
        <end position="418"/>
    </location>
</feature>
<reference evidence="3 4" key="1">
    <citation type="submission" date="2024-02" db="UniProtKB">
        <authorList>
            <consortium name="WormBaseParasite"/>
        </authorList>
    </citation>
    <scope>IDENTIFICATION</scope>
</reference>